<dbReference type="EMBL" id="BAABFL010000422">
    <property type="protein sequence ID" value="GAA4650815.1"/>
    <property type="molecule type" value="Genomic_DNA"/>
</dbReference>
<accession>A0ABP8V6E2</accession>
<reference evidence="2" key="1">
    <citation type="journal article" date="2019" name="Int. J. Syst. Evol. Microbiol.">
        <title>The Global Catalogue of Microorganisms (GCM) 10K type strain sequencing project: providing services to taxonomists for standard genome sequencing and annotation.</title>
        <authorList>
            <consortium name="The Broad Institute Genomics Platform"/>
            <consortium name="The Broad Institute Genome Sequencing Center for Infectious Disease"/>
            <person name="Wu L."/>
            <person name="Ma J."/>
        </authorList>
    </citation>
    <scope>NUCLEOTIDE SEQUENCE [LARGE SCALE GENOMIC DNA]</scope>
    <source>
        <strain evidence="2">JCM 17805</strain>
    </source>
</reference>
<proteinExistence type="predicted"/>
<organism evidence="1 2">
    <name type="scientific">Kistimonas scapharcae</name>
    <dbReference type="NCBI Taxonomy" id="1036133"/>
    <lineage>
        <taxon>Bacteria</taxon>
        <taxon>Pseudomonadati</taxon>
        <taxon>Pseudomonadota</taxon>
        <taxon>Gammaproteobacteria</taxon>
        <taxon>Oceanospirillales</taxon>
        <taxon>Endozoicomonadaceae</taxon>
        <taxon>Kistimonas</taxon>
    </lineage>
</organism>
<gene>
    <name evidence="1" type="ORF">GCM10023116_30980</name>
</gene>
<dbReference type="RefSeq" id="WP_345197062.1">
    <property type="nucleotide sequence ID" value="NZ_BAABFL010000422.1"/>
</dbReference>
<dbReference type="SUPFAM" id="SSF161266">
    <property type="entry name" value="Gam-like"/>
    <property type="match status" value="1"/>
</dbReference>
<name>A0ABP8V6E2_9GAMM</name>
<evidence type="ECO:0000313" key="1">
    <source>
        <dbReference type="EMBL" id="GAA4650815.1"/>
    </source>
</evidence>
<dbReference type="Proteomes" id="UP001500604">
    <property type="component" value="Unassembled WGS sequence"/>
</dbReference>
<dbReference type="Gene3D" id="1.20.5.170">
    <property type="match status" value="1"/>
</dbReference>
<keyword evidence="2" id="KW-1185">Reference proteome</keyword>
<sequence length="175" mass="20004">MARKPRIKTTSLPVPTTREQAEQLLHDIGRLQRQVATIETAMNDRLSDVKRTFEDQVKPLNQGIDEAFEGLRIYCEANRDQLCKGNSKTVTLATGKVFWRKTPPRVTVRGMDIVLETLKKLRLKRAIRTKEEVNKEAILLEPEKYTAIPGINITSREEFGVEPFESEIEKAVTVK</sequence>
<evidence type="ECO:0000313" key="2">
    <source>
        <dbReference type="Proteomes" id="UP001500604"/>
    </source>
</evidence>
<dbReference type="InterPro" id="IPR009951">
    <property type="entry name" value="Host-nuc_inhib_Gam"/>
</dbReference>
<comment type="caution">
    <text evidence="1">The sequence shown here is derived from an EMBL/GenBank/DDBJ whole genome shotgun (WGS) entry which is preliminary data.</text>
</comment>
<dbReference type="Pfam" id="PF07352">
    <property type="entry name" value="Phage_Mu_Gam"/>
    <property type="match status" value="1"/>
</dbReference>
<protein>
    <submittedName>
        <fullName evidence="1">Host-nuclease inhibitor Gam family protein</fullName>
    </submittedName>
</protein>